<dbReference type="Proteomes" id="UP001156905">
    <property type="component" value="Unassembled WGS sequence"/>
</dbReference>
<evidence type="ECO:0000259" key="7">
    <source>
        <dbReference type="Pfam" id="PF08281"/>
    </source>
</evidence>
<dbReference type="InterPro" id="IPR013325">
    <property type="entry name" value="RNA_pol_sigma_r2"/>
</dbReference>
<evidence type="ECO:0000313" key="8">
    <source>
        <dbReference type="EMBL" id="GLR86779.1"/>
    </source>
</evidence>
<keyword evidence="9" id="KW-1185">Reference proteome</keyword>
<dbReference type="NCBIfam" id="TIGR02937">
    <property type="entry name" value="sigma70-ECF"/>
    <property type="match status" value="1"/>
</dbReference>
<dbReference type="Gene3D" id="1.10.1740.10">
    <property type="match status" value="1"/>
</dbReference>
<dbReference type="Pfam" id="PF08281">
    <property type="entry name" value="Sigma70_r4_2"/>
    <property type="match status" value="1"/>
</dbReference>
<dbReference type="SUPFAM" id="SSF88946">
    <property type="entry name" value="Sigma2 domain of RNA polymerase sigma factors"/>
    <property type="match status" value="1"/>
</dbReference>
<protein>
    <submittedName>
        <fullName evidence="8">RNA polymerase sigma factor</fullName>
    </submittedName>
</protein>
<dbReference type="InterPro" id="IPR036388">
    <property type="entry name" value="WH-like_DNA-bd_sf"/>
</dbReference>
<feature type="compositionally biased region" description="Basic and acidic residues" evidence="5">
    <location>
        <begin position="25"/>
        <end position="34"/>
    </location>
</feature>
<dbReference type="SUPFAM" id="SSF88659">
    <property type="entry name" value="Sigma3 and sigma4 domains of RNA polymerase sigma factors"/>
    <property type="match status" value="1"/>
</dbReference>
<evidence type="ECO:0000256" key="4">
    <source>
        <dbReference type="ARBA" id="ARBA00023163"/>
    </source>
</evidence>
<sequence length="220" mass="24678">MSNGSNQGITILPGQWVDAGRARASKADTGDKAKRAAMSSSSDDPDKARRFREAALPYLDDVYTLARYLLRDASDAEDAVQECYLRALKHFDSYRGPAMKPWLFAILRNVCNAEYARRAHSHVPIEDTPEAAEQPPIWREAEATPETDVLRKRDATAIRKLIEALAEPFKETFVLREINNLSYREISDAVGAPIGTVMSRLARARAMLRAAWMAEEEQPK</sequence>
<organism evidence="8 9">
    <name type="scientific">Bradyrhizobium iriomotense</name>
    <dbReference type="NCBI Taxonomy" id="441950"/>
    <lineage>
        <taxon>Bacteria</taxon>
        <taxon>Pseudomonadati</taxon>
        <taxon>Pseudomonadota</taxon>
        <taxon>Alphaproteobacteria</taxon>
        <taxon>Hyphomicrobiales</taxon>
        <taxon>Nitrobacteraceae</taxon>
        <taxon>Bradyrhizobium</taxon>
    </lineage>
</organism>
<evidence type="ECO:0000313" key="9">
    <source>
        <dbReference type="Proteomes" id="UP001156905"/>
    </source>
</evidence>
<gene>
    <name evidence="8" type="ORF">GCM10007857_34900</name>
</gene>
<dbReference type="InterPro" id="IPR013249">
    <property type="entry name" value="RNA_pol_sigma70_r4_t2"/>
</dbReference>
<comment type="caution">
    <text evidence="8">The sequence shown here is derived from an EMBL/GenBank/DDBJ whole genome shotgun (WGS) entry which is preliminary data.</text>
</comment>
<keyword evidence="3" id="KW-0731">Sigma factor</keyword>
<evidence type="ECO:0000256" key="1">
    <source>
        <dbReference type="ARBA" id="ARBA00010641"/>
    </source>
</evidence>
<dbReference type="PANTHER" id="PTHR43133">
    <property type="entry name" value="RNA POLYMERASE ECF-TYPE SIGMA FACTO"/>
    <property type="match status" value="1"/>
</dbReference>
<dbReference type="InterPro" id="IPR039425">
    <property type="entry name" value="RNA_pol_sigma-70-like"/>
</dbReference>
<evidence type="ECO:0000256" key="2">
    <source>
        <dbReference type="ARBA" id="ARBA00023015"/>
    </source>
</evidence>
<feature type="region of interest" description="Disordered" evidence="5">
    <location>
        <begin position="23"/>
        <end position="47"/>
    </location>
</feature>
<name>A0ABQ6B089_9BRAD</name>
<dbReference type="PANTHER" id="PTHR43133:SF25">
    <property type="entry name" value="RNA POLYMERASE SIGMA FACTOR RFAY-RELATED"/>
    <property type="match status" value="1"/>
</dbReference>
<dbReference type="Gene3D" id="1.10.10.10">
    <property type="entry name" value="Winged helix-like DNA-binding domain superfamily/Winged helix DNA-binding domain"/>
    <property type="match status" value="1"/>
</dbReference>
<dbReference type="EMBL" id="BSOW01000011">
    <property type="protein sequence ID" value="GLR86779.1"/>
    <property type="molecule type" value="Genomic_DNA"/>
</dbReference>
<keyword evidence="4" id="KW-0804">Transcription</keyword>
<dbReference type="InterPro" id="IPR013324">
    <property type="entry name" value="RNA_pol_sigma_r3/r4-like"/>
</dbReference>
<evidence type="ECO:0000256" key="3">
    <source>
        <dbReference type="ARBA" id="ARBA00023082"/>
    </source>
</evidence>
<reference evidence="9" key="1">
    <citation type="journal article" date="2019" name="Int. J. Syst. Evol. Microbiol.">
        <title>The Global Catalogue of Microorganisms (GCM) 10K type strain sequencing project: providing services to taxonomists for standard genome sequencing and annotation.</title>
        <authorList>
            <consortium name="The Broad Institute Genomics Platform"/>
            <consortium name="The Broad Institute Genome Sequencing Center for Infectious Disease"/>
            <person name="Wu L."/>
            <person name="Ma J."/>
        </authorList>
    </citation>
    <scope>NUCLEOTIDE SEQUENCE [LARGE SCALE GENOMIC DNA]</scope>
    <source>
        <strain evidence="9">NBRC 102520</strain>
    </source>
</reference>
<dbReference type="InterPro" id="IPR014284">
    <property type="entry name" value="RNA_pol_sigma-70_dom"/>
</dbReference>
<dbReference type="InterPro" id="IPR007627">
    <property type="entry name" value="RNA_pol_sigma70_r2"/>
</dbReference>
<evidence type="ECO:0000256" key="5">
    <source>
        <dbReference type="SAM" id="MobiDB-lite"/>
    </source>
</evidence>
<keyword evidence="2" id="KW-0805">Transcription regulation</keyword>
<evidence type="ECO:0000259" key="6">
    <source>
        <dbReference type="Pfam" id="PF04542"/>
    </source>
</evidence>
<comment type="similarity">
    <text evidence="1">Belongs to the sigma-70 factor family. ECF subfamily.</text>
</comment>
<accession>A0ABQ6B089</accession>
<proteinExistence type="inferred from homology"/>
<feature type="domain" description="RNA polymerase sigma-70 region 2" evidence="6">
    <location>
        <begin position="58"/>
        <end position="118"/>
    </location>
</feature>
<dbReference type="Pfam" id="PF04542">
    <property type="entry name" value="Sigma70_r2"/>
    <property type="match status" value="1"/>
</dbReference>
<feature type="domain" description="RNA polymerase sigma factor 70 region 4 type 2" evidence="7">
    <location>
        <begin position="157"/>
        <end position="208"/>
    </location>
</feature>